<dbReference type="InterPro" id="IPR002491">
    <property type="entry name" value="ABC_transptr_periplasmic_BD"/>
</dbReference>
<dbReference type="SUPFAM" id="SSF53807">
    <property type="entry name" value="Helical backbone' metal receptor"/>
    <property type="match status" value="1"/>
</dbReference>
<dbReference type="Proteomes" id="UP000013243">
    <property type="component" value="Chromosome"/>
</dbReference>
<evidence type="ECO:0000313" key="4">
    <source>
        <dbReference type="Proteomes" id="UP000013243"/>
    </source>
</evidence>
<dbReference type="InterPro" id="IPR050902">
    <property type="entry name" value="ABC_Transporter_SBP"/>
</dbReference>
<dbReference type="STRING" id="1265309.K529_001490"/>
<dbReference type="Gene3D" id="3.40.50.1980">
    <property type="entry name" value="Nitrogenase molybdenum iron protein domain"/>
    <property type="match status" value="2"/>
</dbReference>
<dbReference type="AlphaFoldDB" id="A0A1B0ZYK9"/>
<sequence>MRHIAFAAALSLMATATPMLAAERILSIGGSVTEIIYALGGEDKVIARDTTSSYPAAAEELPDVGYMRALSPEGVLSVNPDLIVSEAGAGPAETLEVLKKAGITFIEVPDSFTADGILEKIAAVGEAIGKPAEAAILSAKVENDLTSVAEKTATIPETERKRVLFILSTRGGRIMASGTNTAADGIISLAGGVNALTDFEGYKLMTDEAVSQAAPDVILMMDRGGDHGAPDDELLALPAIVTTPAAETRSVIRMDGLYLLGFGPRTADAALALAQKIYGTF</sequence>
<feature type="signal peptide" evidence="1">
    <location>
        <begin position="1"/>
        <end position="21"/>
    </location>
</feature>
<evidence type="ECO:0000259" key="2">
    <source>
        <dbReference type="PROSITE" id="PS50983"/>
    </source>
</evidence>
<organism evidence="3 4">
    <name type="scientific">Tritonibacter mobilis F1926</name>
    <dbReference type="NCBI Taxonomy" id="1265309"/>
    <lineage>
        <taxon>Bacteria</taxon>
        <taxon>Pseudomonadati</taxon>
        <taxon>Pseudomonadota</taxon>
        <taxon>Alphaproteobacteria</taxon>
        <taxon>Rhodobacterales</taxon>
        <taxon>Paracoccaceae</taxon>
        <taxon>Tritonibacter</taxon>
    </lineage>
</organism>
<dbReference type="PANTHER" id="PTHR30535:SF4">
    <property type="entry name" value="HEMIN-BINDING PERIPLASMIC PROTEIN HMUT"/>
    <property type="match status" value="1"/>
</dbReference>
<feature type="domain" description="Fe/B12 periplasmic-binding" evidence="2">
    <location>
        <begin position="24"/>
        <end position="281"/>
    </location>
</feature>
<name>A0A1B0ZYK9_9RHOB</name>
<dbReference type="GeneID" id="28248464"/>
<feature type="chain" id="PRO_5008518216" evidence="1">
    <location>
        <begin position="22"/>
        <end position="281"/>
    </location>
</feature>
<reference evidence="3 4" key="1">
    <citation type="journal article" date="2016" name="ISME J.">
        <title>Global occurrence and heterogeneity of the Roseobacter-clade species Ruegeria mobilis.</title>
        <authorList>
            <person name="Sonnenschein E."/>
            <person name="Gram L."/>
        </authorList>
    </citation>
    <scope>NUCLEOTIDE SEQUENCE [LARGE SCALE GENOMIC DNA]</scope>
    <source>
        <strain evidence="3 4">F1926</strain>
    </source>
</reference>
<dbReference type="OrthoDB" id="9797736at2"/>
<gene>
    <name evidence="3" type="ORF">K529_001490</name>
</gene>
<proteinExistence type="predicted"/>
<dbReference type="PROSITE" id="PS50983">
    <property type="entry name" value="FE_B12_PBP"/>
    <property type="match status" value="1"/>
</dbReference>
<keyword evidence="1" id="KW-0732">Signal</keyword>
<evidence type="ECO:0000313" key="3">
    <source>
        <dbReference type="EMBL" id="ANP39425.1"/>
    </source>
</evidence>
<dbReference type="KEGG" id="rmb:K529_001490"/>
<dbReference type="EMBL" id="CP015230">
    <property type="protein sequence ID" value="ANP39425.1"/>
    <property type="molecule type" value="Genomic_DNA"/>
</dbReference>
<evidence type="ECO:0000256" key="1">
    <source>
        <dbReference type="SAM" id="SignalP"/>
    </source>
</evidence>
<dbReference type="RefSeq" id="WP_005612183.1">
    <property type="nucleotide sequence ID" value="NZ_CP015230.1"/>
</dbReference>
<dbReference type="Pfam" id="PF01497">
    <property type="entry name" value="Peripla_BP_2"/>
    <property type="match status" value="1"/>
</dbReference>
<dbReference type="PANTHER" id="PTHR30535">
    <property type="entry name" value="VITAMIN B12-BINDING PROTEIN"/>
    <property type="match status" value="1"/>
</dbReference>
<dbReference type="CDD" id="cd01149">
    <property type="entry name" value="HutB"/>
    <property type="match status" value="1"/>
</dbReference>
<accession>A0A1B0ZYK9</accession>
<protein>
    <submittedName>
        <fullName evidence="3">Hemin ABC transporter substrate-binding protein</fullName>
    </submittedName>
</protein>